<protein>
    <submittedName>
        <fullName evidence="2">Uncharacterized protein</fullName>
    </submittedName>
</protein>
<dbReference type="OrthoDB" id="10051933at2759"/>
<proteinExistence type="predicted"/>
<dbReference type="EMBL" id="CAJNXB010001527">
    <property type="protein sequence ID" value="CAF3173626.1"/>
    <property type="molecule type" value="Genomic_DNA"/>
</dbReference>
<feature type="region of interest" description="Disordered" evidence="1">
    <location>
        <begin position="345"/>
        <end position="387"/>
    </location>
</feature>
<dbReference type="Proteomes" id="UP000663825">
    <property type="component" value="Unassembled WGS sequence"/>
</dbReference>
<feature type="compositionally biased region" description="Low complexity" evidence="1">
    <location>
        <begin position="363"/>
        <end position="372"/>
    </location>
</feature>
<evidence type="ECO:0000313" key="2">
    <source>
        <dbReference type="EMBL" id="CAF3173626.1"/>
    </source>
</evidence>
<gene>
    <name evidence="2" type="ORF">TIS948_LOCUS10949</name>
</gene>
<feature type="compositionally biased region" description="Low complexity" evidence="1">
    <location>
        <begin position="127"/>
        <end position="143"/>
    </location>
</feature>
<evidence type="ECO:0000256" key="1">
    <source>
        <dbReference type="SAM" id="MobiDB-lite"/>
    </source>
</evidence>
<feature type="region of interest" description="Disordered" evidence="1">
    <location>
        <begin position="127"/>
        <end position="167"/>
    </location>
</feature>
<evidence type="ECO:0000313" key="3">
    <source>
        <dbReference type="Proteomes" id="UP000663825"/>
    </source>
</evidence>
<reference evidence="2" key="1">
    <citation type="submission" date="2021-02" db="EMBL/GenBank/DDBJ databases">
        <authorList>
            <person name="Nowell W R."/>
        </authorList>
    </citation>
    <scope>NUCLEOTIDE SEQUENCE</scope>
</reference>
<dbReference type="AlphaFoldDB" id="A0A817PL12"/>
<accession>A0A817PL12</accession>
<name>A0A817PL12_9BILA</name>
<organism evidence="2 3">
    <name type="scientific">Rotaria socialis</name>
    <dbReference type="NCBI Taxonomy" id="392032"/>
    <lineage>
        <taxon>Eukaryota</taxon>
        <taxon>Metazoa</taxon>
        <taxon>Spiralia</taxon>
        <taxon>Gnathifera</taxon>
        <taxon>Rotifera</taxon>
        <taxon>Eurotatoria</taxon>
        <taxon>Bdelloidea</taxon>
        <taxon>Philodinida</taxon>
        <taxon>Philodinidae</taxon>
        <taxon>Rotaria</taxon>
    </lineage>
</organism>
<sequence length="502" mass="57396">MQLQTKLIILDTFDGASYPYTTMEFNDKTKMKDIANFVLAKSNHFTLPMGIQIRDKRVGFVILDDDYLKEFNPFNPTAINSATEYVEVQVTLRSHVPNSNADQEVRHSEDAVDINVQDNARVQPVRESLPVPESLVPPSVRLSNDSKMGFPSRHNVNQSQRNQYSSDRKLVMIQGKKSPSCRNRVLPRFRIWHDEIKNILPGTTWSLLVYIVLDVRKSGKRTLYYHPIRTFVNGDNVNKRLDHYEIPIGNKDWASAQGTELELIVLTMKEAKLYYFEPVRVLCELEDNNNSRSSVDDNESCHFALVLKRNDLIQWETLVLSNQMDFPERPKKKIETISSNHVTETIPIASIENQPRKRRNNSNKKPTTTKNPKLQDRSPIMDSSRNDNISRVHDSQVLPVCYSTNPSMNMLPPSVFNILADTQSILNPSLFESLVNVNNGQFDTVTDNCPTMNHLIQCDEPLGPSATNYDTPTDSYPDGIQPLLSNMDFDNLDFDFLDNTDL</sequence>
<feature type="compositionally biased region" description="Polar residues" evidence="1">
    <location>
        <begin position="154"/>
        <end position="165"/>
    </location>
</feature>
<comment type="caution">
    <text evidence="2">The sequence shown here is derived from an EMBL/GenBank/DDBJ whole genome shotgun (WGS) entry which is preliminary data.</text>
</comment>